<reference evidence="5" key="1">
    <citation type="journal article" date="2017" name="bioRxiv">
        <title>Comparative analysis of the genomes of Stylophora pistillata and Acropora digitifera provides evidence for extensive differences between species of corals.</title>
        <authorList>
            <person name="Voolstra C.R."/>
            <person name="Li Y."/>
            <person name="Liew Y.J."/>
            <person name="Baumgarten S."/>
            <person name="Zoccola D."/>
            <person name="Flot J.-F."/>
            <person name="Tambutte S."/>
            <person name="Allemand D."/>
            <person name="Aranda M."/>
        </authorList>
    </citation>
    <scope>NUCLEOTIDE SEQUENCE [LARGE SCALE GENOMIC DNA]</scope>
</reference>
<dbReference type="GO" id="GO:0016020">
    <property type="term" value="C:membrane"/>
    <property type="evidence" value="ECO:0007669"/>
    <property type="project" value="TreeGrafter"/>
</dbReference>
<dbReference type="Pfam" id="PF12349">
    <property type="entry name" value="Sterol-sensing"/>
    <property type="match status" value="1"/>
</dbReference>
<feature type="transmembrane region" description="Helical" evidence="2">
    <location>
        <begin position="327"/>
        <end position="348"/>
    </location>
</feature>
<dbReference type="Gene3D" id="1.20.1640.10">
    <property type="entry name" value="Multidrug efflux transporter AcrB transmembrane domain"/>
    <property type="match status" value="1"/>
</dbReference>
<feature type="transmembrane region" description="Helical" evidence="2">
    <location>
        <begin position="429"/>
        <end position="454"/>
    </location>
</feature>
<evidence type="ECO:0000259" key="3">
    <source>
        <dbReference type="PROSITE" id="PS50156"/>
    </source>
</evidence>
<keyword evidence="5" id="KW-1185">Reference proteome</keyword>
<evidence type="ECO:0000256" key="2">
    <source>
        <dbReference type="SAM" id="Phobius"/>
    </source>
</evidence>
<dbReference type="PANTHER" id="PTHR10796">
    <property type="entry name" value="PATCHED-RELATED"/>
    <property type="match status" value="1"/>
</dbReference>
<feature type="transmembrane region" description="Helical" evidence="2">
    <location>
        <begin position="297"/>
        <end position="315"/>
    </location>
</feature>
<feature type="transmembrane region" description="Helical" evidence="2">
    <location>
        <begin position="500"/>
        <end position="525"/>
    </location>
</feature>
<feature type="domain" description="SSD" evidence="3">
    <location>
        <begin position="296"/>
        <end position="454"/>
    </location>
</feature>
<dbReference type="AlphaFoldDB" id="A0A2B4SYC5"/>
<dbReference type="Proteomes" id="UP000225706">
    <property type="component" value="Unassembled WGS sequence"/>
</dbReference>
<comment type="caution">
    <text evidence="4">The sequence shown here is derived from an EMBL/GenBank/DDBJ whole genome shotgun (WGS) entry which is preliminary data.</text>
</comment>
<organism evidence="4 5">
    <name type="scientific">Stylophora pistillata</name>
    <name type="common">Smooth cauliflower coral</name>
    <dbReference type="NCBI Taxonomy" id="50429"/>
    <lineage>
        <taxon>Eukaryota</taxon>
        <taxon>Metazoa</taxon>
        <taxon>Cnidaria</taxon>
        <taxon>Anthozoa</taxon>
        <taxon>Hexacorallia</taxon>
        <taxon>Scleractinia</taxon>
        <taxon>Astrocoeniina</taxon>
        <taxon>Pocilloporidae</taxon>
        <taxon>Stylophora</taxon>
    </lineage>
</organism>
<keyword evidence="2" id="KW-1133">Transmembrane helix</keyword>
<keyword evidence="2" id="KW-0472">Membrane</keyword>
<dbReference type="EMBL" id="LSMT01000006">
    <property type="protein sequence ID" value="PFX34179.1"/>
    <property type="molecule type" value="Genomic_DNA"/>
</dbReference>
<dbReference type="InterPro" id="IPR000731">
    <property type="entry name" value="SSD"/>
</dbReference>
<comment type="similarity">
    <text evidence="1">Belongs to the patched family.</text>
</comment>
<evidence type="ECO:0000313" key="5">
    <source>
        <dbReference type="Proteomes" id="UP000225706"/>
    </source>
</evidence>
<keyword evidence="2" id="KW-0812">Transmembrane</keyword>
<sequence>MDNLETPPELKVEPQGEPSCCSPRSFNLCVLWFKLCSWYLRLFESFFGWFGEGIAKNPLIIIQICLVFVSVSSVGFVWFQSEGRTVKLYIPQESKALDDLKTAQIYFLVNFREEIVLLEANPSHPNVLSPECLRQAFHAHKAVMNLESYSDFCVTLSRNKSTSPEECVMTNPLEFLQFNESNLIGKDLTQVQLELSKAAKDASLVTRNGRPFWFNLDGVFGSIARTKEIITGAKALQMIYLIRAPSDDDAYEDVFNWETKFIEKIASLVDKLSCFKVHYSSERSMDDAIDESTGSDVTLVSITFTLMISFACIMLGKFFNPLTGHSLLAVAGVFAVGLGILAGLGLGMWFRVPFVSFVGILPFLVLGIGIDDMFIMVDELDRLPRDLSTPKKIKAVMRHTGTTVTMTTITDLVAFAVSTSTSFPAVRYFCIYAALTVTFSFFMIVTFFVAFMTYDVRRIKSGRRDCFPLRLTPRPKNGEPAWDEPVAQTSNRVMKAWGKFLMTATAKSMVIIVSLALLNGGIYGVTQVDEAFDERMLAKDDSYYKQFLKAQQNHFELTIPVSIVETGGVEYKMSSTQEQIKALTNIVTQNEYYENTSLSWMDTFSRYAEKTNKSITGPNFLPTLKEFLRIPAFSHFRQDLKFTEDGTKLETSRILGFMKGIISSTFQKNAMLTLREDITEKS</sequence>
<feature type="transmembrane region" description="Helical" evidence="2">
    <location>
        <begin position="396"/>
        <end position="417"/>
    </location>
</feature>
<evidence type="ECO:0000256" key="1">
    <source>
        <dbReference type="ARBA" id="ARBA00005585"/>
    </source>
</evidence>
<name>A0A2B4SYC5_STYPI</name>
<dbReference type="PROSITE" id="PS50156">
    <property type="entry name" value="SSD"/>
    <property type="match status" value="1"/>
</dbReference>
<dbReference type="InterPro" id="IPR053958">
    <property type="entry name" value="HMGCR/SNAP/NPC1-like_SSD"/>
</dbReference>
<dbReference type="PANTHER" id="PTHR10796:SF92">
    <property type="entry name" value="PATCHED-RELATED, ISOFORM A"/>
    <property type="match status" value="1"/>
</dbReference>
<gene>
    <name evidence="4" type="primary">Ptchd3</name>
    <name evidence="4" type="ORF">AWC38_SpisGene1024</name>
</gene>
<feature type="transmembrane region" description="Helical" evidence="2">
    <location>
        <begin position="354"/>
        <end position="375"/>
    </location>
</feature>
<feature type="transmembrane region" description="Helical" evidence="2">
    <location>
        <begin position="59"/>
        <end position="79"/>
    </location>
</feature>
<protein>
    <submittedName>
        <fullName evidence="4">Patched domain-containing protein 3</fullName>
    </submittedName>
</protein>
<proteinExistence type="inferred from homology"/>
<dbReference type="SUPFAM" id="SSF82866">
    <property type="entry name" value="Multidrug efflux transporter AcrB transmembrane domain"/>
    <property type="match status" value="1"/>
</dbReference>
<accession>A0A2B4SYC5</accession>
<dbReference type="InterPro" id="IPR051697">
    <property type="entry name" value="Patched_domain-protein"/>
</dbReference>
<dbReference type="OrthoDB" id="6510177at2759"/>
<evidence type="ECO:0000313" key="4">
    <source>
        <dbReference type="EMBL" id="PFX34179.1"/>
    </source>
</evidence>